<keyword evidence="3" id="KW-0560">Oxidoreductase</keyword>
<name>A0ABR4J2Y2_9EURO</name>
<evidence type="ECO:0000256" key="3">
    <source>
        <dbReference type="ARBA" id="ARBA00023002"/>
    </source>
</evidence>
<evidence type="ECO:0000256" key="2">
    <source>
        <dbReference type="ARBA" id="ARBA00022857"/>
    </source>
</evidence>
<dbReference type="InterPro" id="IPR002347">
    <property type="entry name" value="SDR_fam"/>
</dbReference>
<comment type="similarity">
    <text evidence="1">Belongs to the short-chain dehydrogenases/reductases (SDR) family.</text>
</comment>
<proteinExistence type="inferred from homology"/>
<accession>A0ABR4J2Y2</accession>
<evidence type="ECO:0008006" key="6">
    <source>
        <dbReference type="Google" id="ProtNLM"/>
    </source>
</evidence>
<dbReference type="PRINTS" id="PR00080">
    <property type="entry name" value="SDRFAMILY"/>
</dbReference>
<dbReference type="InterPro" id="IPR036291">
    <property type="entry name" value="NAD(P)-bd_dom_sf"/>
</dbReference>
<gene>
    <name evidence="4" type="ORF">BDW59DRAFT_168669</name>
</gene>
<sequence>MERIPTTNLFSLNGKTAIVTGATQPLAAEMSLTMAEAGANIIALISPWDPDDADLKSSIHAVGREIRIWKADVGDTPSLRACFKEIWKAVVTPDILLNFSTINRRGPVEEMMDEDIDVIFAVNLKGAYIAAQEFGLRLIALNRPGKIINFASMTAHLPMTNVSAYAAAKAGVVQMTRALSNEWAPRDIQVNCISPGYTKTSMTSSLLAEDPGMESYITSRTPAGRWGVPEDYRGVILFLSSQASDFVTGTTVVVDGGMMVR</sequence>
<dbReference type="PROSITE" id="PS00061">
    <property type="entry name" value="ADH_SHORT"/>
    <property type="match status" value="1"/>
</dbReference>
<dbReference type="SUPFAM" id="SSF51735">
    <property type="entry name" value="NAD(P)-binding Rossmann-fold domains"/>
    <property type="match status" value="1"/>
</dbReference>
<dbReference type="PANTHER" id="PTHR42760:SF5">
    <property type="entry name" value="2-DEHYDRO-3-DEOXY-D-GLUCONATE 5-DEHYDROGENASE"/>
    <property type="match status" value="1"/>
</dbReference>
<protein>
    <recommendedName>
        <fullName evidence="6">2-deoxy-D-gluconate 3-dehydrogenase</fullName>
    </recommendedName>
</protein>
<keyword evidence="2" id="KW-0521">NADP</keyword>
<dbReference type="Gene3D" id="3.40.50.720">
    <property type="entry name" value="NAD(P)-binding Rossmann-like Domain"/>
    <property type="match status" value="1"/>
</dbReference>
<dbReference type="PANTHER" id="PTHR42760">
    <property type="entry name" value="SHORT-CHAIN DEHYDROGENASES/REDUCTASES FAMILY MEMBER"/>
    <property type="match status" value="1"/>
</dbReference>
<dbReference type="InterPro" id="IPR020904">
    <property type="entry name" value="Sc_DH/Rdtase_CS"/>
</dbReference>
<keyword evidence="5" id="KW-1185">Reference proteome</keyword>
<comment type="caution">
    <text evidence="4">The sequence shown here is derived from an EMBL/GenBank/DDBJ whole genome shotgun (WGS) entry which is preliminary data.</text>
</comment>
<dbReference type="EMBL" id="JBFXLS010000002">
    <property type="protein sequence ID" value="KAL2834397.1"/>
    <property type="molecule type" value="Genomic_DNA"/>
</dbReference>
<evidence type="ECO:0000256" key="1">
    <source>
        <dbReference type="ARBA" id="ARBA00006484"/>
    </source>
</evidence>
<dbReference type="PRINTS" id="PR00081">
    <property type="entry name" value="GDHRDH"/>
</dbReference>
<dbReference type="Pfam" id="PF13561">
    <property type="entry name" value="adh_short_C2"/>
    <property type="match status" value="1"/>
</dbReference>
<organism evidence="4 5">
    <name type="scientific">Aspergillus cavernicola</name>
    <dbReference type="NCBI Taxonomy" id="176166"/>
    <lineage>
        <taxon>Eukaryota</taxon>
        <taxon>Fungi</taxon>
        <taxon>Dikarya</taxon>
        <taxon>Ascomycota</taxon>
        <taxon>Pezizomycotina</taxon>
        <taxon>Eurotiomycetes</taxon>
        <taxon>Eurotiomycetidae</taxon>
        <taxon>Eurotiales</taxon>
        <taxon>Aspergillaceae</taxon>
        <taxon>Aspergillus</taxon>
        <taxon>Aspergillus subgen. Nidulantes</taxon>
    </lineage>
</organism>
<reference evidence="4 5" key="1">
    <citation type="submission" date="2024-07" db="EMBL/GenBank/DDBJ databases">
        <title>Section-level genome sequencing and comparative genomics of Aspergillus sections Usti and Cavernicolus.</title>
        <authorList>
            <consortium name="Lawrence Berkeley National Laboratory"/>
            <person name="Nybo J.L."/>
            <person name="Vesth T.C."/>
            <person name="Theobald S."/>
            <person name="Frisvad J.C."/>
            <person name="Larsen T.O."/>
            <person name="Kjaerboelling I."/>
            <person name="Rothschild-Mancinelli K."/>
            <person name="Lyhne E.K."/>
            <person name="Kogle M.E."/>
            <person name="Barry K."/>
            <person name="Clum A."/>
            <person name="Na H."/>
            <person name="Ledsgaard L."/>
            <person name="Lin J."/>
            <person name="Lipzen A."/>
            <person name="Kuo A."/>
            <person name="Riley R."/>
            <person name="Mondo S."/>
            <person name="LaButti K."/>
            <person name="Haridas S."/>
            <person name="Pangalinan J."/>
            <person name="Salamov A.A."/>
            <person name="Simmons B.A."/>
            <person name="Magnuson J.K."/>
            <person name="Chen J."/>
            <person name="Drula E."/>
            <person name="Henrissat B."/>
            <person name="Wiebenga A."/>
            <person name="Lubbers R.J."/>
            <person name="Gomes A.C."/>
            <person name="Makela M.R."/>
            <person name="Stajich J."/>
            <person name="Grigoriev I.V."/>
            <person name="Mortensen U.H."/>
            <person name="De vries R.P."/>
            <person name="Baker S.E."/>
            <person name="Andersen M.R."/>
        </authorList>
    </citation>
    <scope>NUCLEOTIDE SEQUENCE [LARGE SCALE GENOMIC DNA]</scope>
    <source>
        <strain evidence="4 5">CBS 600.67</strain>
    </source>
</reference>
<evidence type="ECO:0000313" key="4">
    <source>
        <dbReference type="EMBL" id="KAL2834397.1"/>
    </source>
</evidence>
<evidence type="ECO:0000313" key="5">
    <source>
        <dbReference type="Proteomes" id="UP001610335"/>
    </source>
</evidence>
<dbReference type="Proteomes" id="UP001610335">
    <property type="component" value="Unassembled WGS sequence"/>
</dbReference>